<proteinExistence type="predicted"/>
<evidence type="ECO:0000313" key="7">
    <source>
        <dbReference type="Proteomes" id="UP001141422"/>
    </source>
</evidence>
<evidence type="ECO:0000256" key="3">
    <source>
        <dbReference type="ARBA" id="ARBA00023004"/>
    </source>
</evidence>
<sequence length="214" mass="22748">MIWTPPGKNCGACGMDSCDAFTAAVTAGAKDVEECPYYSMPQEPQAAKAACGSCGLEAAYTGVDVTGAPYDFIITAFPGEPSARKIVLPFRPDLVETLGITRGDIVAGRPTGAGCPVQHVIKVLEADPVSGLITGHVVGPAFARGNSDVIDLRHYHMIGFEGIANVVRKTPEFGFRMPFLPGVCMMHRTHTGIVNMIMQKSYGLHVRVEGIVIL</sequence>
<dbReference type="Pfam" id="PF04060">
    <property type="entry name" value="FeS"/>
    <property type="match status" value="1"/>
</dbReference>
<dbReference type="EMBL" id="JAPTGB010000019">
    <property type="protein sequence ID" value="MCZ0861261.1"/>
    <property type="molecule type" value="Genomic_DNA"/>
</dbReference>
<keyword evidence="3" id="KW-0408">Iron</keyword>
<protein>
    <submittedName>
        <fullName evidence="6">Fe-S cluster protein</fullName>
    </submittedName>
</protein>
<comment type="caution">
    <text evidence="6">The sequence shown here is derived from an EMBL/GenBank/DDBJ whole genome shotgun (WGS) entry which is preliminary data.</text>
</comment>
<dbReference type="RefSeq" id="WP_268925450.1">
    <property type="nucleotide sequence ID" value="NZ_JAPTGB010000019.1"/>
</dbReference>
<keyword evidence="7" id="KW-1185">Reference proteome</keyword>
<dbReference type="InterPro" id="IPR007202">
    <property type="entry name" value="4Fe-4S_dom"/>
</dbReference>
<keyword evidence="1" id="KW-0004">4Fe-4S</keyword>
<dbReference type="Proteomes" id="UP001141422">
    <property type="component" value="Unassembled WGS sequence"/>
</dbReference>
<keyword evidence="2" id="KW-0479">Metal-binding</keyword>
<name>A0ABT4IHP0_9EURY</name>
<accession>A0ABT4IHP0</accession>
<evidence type="ECO:0000259" key="5">
    <source>
        <dbReference type="PROSITE" id="PS51656"/>
    </source>
</evidence>
<feature type="domain" description="4Fe-4S" evidence="5">
    <location>
        <begin position="1"/>
        <end position="52"/>
    </location>
</feature>
<evidence type="ECO:0000256" key="2">
    <source>
        <dbReference type="ARBA" id="ARBA00022723"/>
    </source>
</evidence>
<organism evidence="6 7">
    <name type="scientific">Methanocorpusculum petauri</name>
    <dbReference type="NCBI Taxonomy" id="3002863"/>
    <lineage>
        <taxon>Archaea</taxon>
        <taxon>Methanobacteriati</taxon>
        <taxon>Methanobacteriota</taxon>
        <taxon>Stenosarchaea group</taxon>
        <taxon>Methanomicrobia</taxon>
        <taxon>Methanomicrobiales</taxon>
        <taxon>Methanocorpusculaceae</taxon>
        <taxon>Methanocorpusculum</taxon>
    </lineage>
</organism>
<evidence type="ECO:0000313" key="6">
    <source>
        <dbReference type="EMBL" id="MCZ0861261.1"/>
    </source>
</evidence>
<keyword evidence="4" id="KW-0411">Iron-sulfur</keyword>
<dbReference type="Gene3D" id="1.10.15.40">
    <property type="entry name" value="Electron transport complex subunit B, putative Fe-S cluster"/>
    <property type="match status" value="1"/>
</dbReference>
<evidence type="ECO:0000256" key="4">
    <source>
        <dbReference type="ARBA" id="ARBA00023014"/>
    </source>
</evidence>
<reference evidence="6" key="1">
    <citation type="submission" date="2022-12" db="EMBL/GenBank/DDBJ databases">
        <title>Isolation and characterisation of novel Methanocorpusculum spp. from native Australian herbivores indicates the genus is ancestrally host-associated.</title>
        <authorList>
            <person name="Volmer J.G."/>
            <person name="Soo R.M."/>
            <person name="Evans P.N."/>
            <person name="Hoedt E.C."/>
            <person name="Astorga Alsina A.L."/>
            <person name="Woodcroft B.J."/>
            <person name="Tyson G.W."/>
            <person name="Hugenholtz P."/>
            <person name="Morrison M."/>
        </authorList>
    </citation>
    <scope>NUCLEOTIDE SEQUENCE</scope>
    <source>
        <strain evidence="6">MG</strain>
    </source>
</reference>
<gene>
    <name evidence="6" type="ORF">O0S10_08520</name>
</gene>
<evidence type="ECO:0000256" key="1">
    <source>
        <dbReference type="ARBA" id="ARBA00022485"/>
    </source>
</evidence>
<dbReference type="PROSITE" id="PS51656">
    <property type="entry name" value="4FE4S"/>
    <property type="match status" value="1"/>
</dbReference>